<evidence type="ECO:0000256" key="1">
    <source>
        <dbReference type="ARBA" id="ARBA00023015"/>
    </source>
</evidence>
<reference evidence="5" key="1">
    <citation type="journal article" date="2019" name="Int. J. Syst. Evol. Microbiol.">
        <title>The Global Catalogue of Microorganisms (GCM) 10K type strain sequencing project: providing services to taxonomists for standard genome sequencing and annotation.</title>
        <authorList>
            <consortium name="The Broad Institute Genomics Platform"/>
            <consortium name="The Broad Institute Genome Sequencing Center for Infectious Disease"/>
            <person name="Wu L."/>
            <person name="Ma J."/>
        </authorList>
    </citation>
    <scope>NUCLEOTIDE SEQUENCE [LARGE SCALE GENOMIC DNA]</scope>
    <source>
        <strain evidence="5">JCM 17326</strain>
    </source>
</reference>
<name>A0ABP6ZY33_9ACTN</name>
<dbReference type="Gene3D" id="1.10.10.10">
    <property type="entry name" value="Winged helix-like DNA-binding domain superfamily/Winged helix DNA-binding domain"/>
    <property type="match status" value="1"/>
</dbReference>
<dbReference type="RefSeq" id="WP_345579645.1">
    <property type="nucleotide sequence ID" value="NZ_BAABDQ010000067.1"/>
</dbReference>
<proteinExistence type="predicted"/>
<dbReference type="InterPro" id="IPR036390">
    <property type="entry name" value="WH_DNA-bd_sf"/>
</dbReference>
<organism evidence="4 5">
    <name type="scientific">Nonomuraea rosea</name>
    <dbReference type="NCBI Taxonomy" id="638574"/>
    <lineage>
        <taxon>Bacteria</taxon>
        <taxon>Bacillati</taxon>
        <taxon>Actinomycetota</taxon>
        <taxon>Actinomycetes</taxon>
        <taxon>Streptosporangiales</taxon>
        <taxon>Streptosporangiaceae</taxon>
        <taxon>Nonomuraea</taxon>
    </lineage>
</organism>
<dbReference type="EMBL" id="BAABDQ010000067">
    <property type="protein sequence ID" value="GAA3622467.1"/>
    <property type="molecule type" value="Genomic_DNA"/>
</dbReference>
<dbReference type="PANTHER" id="PTHR38465">
    <property type="entry name" value="HTH-TYPE TRANSCRIPTIONAL REGULATOR MJ1563-RELATED"/>
    <property type="match status" value="1"/>
</dbReference>
<protein>
    <submittedName>
        <fullName evidence="4">Siderophore transport transcriptional regulator MmpR5</fullName>
    </submittedName>
</protein>
<keyword evidence="2" id="KW-0238">DNA-binding</keyword>
<dbReference type="PANTHER" id="PTHR38465:SF2">
    <property type="entry name" value="HTH-TYPE TRANSCRIPTIONAL REGULATOR MMPR5"/>
    <property type="match status" value="1"/>
</dbReference>
<evidence type="ECO:0000256" key="2">
    <source>
        <dbReference type="ARBA" id="ARBA00023125"/>
    </source>
</evidence>
<evidence type="ECO:0000313" key="5">
    <source>
        <dbReference type="Proteomes" id="UP001500630"/>
    </source>
</evidence>
<accession>A0ABP6ZY33</accession>
<evidence type="ECO:0000256" key="3">
    <source>
        <dbReference type="ARBA" id="ARBA00023163"/>
    </source>
</evidence>
<evidence type="ECO:0000313" key="4">
    <source>
        <dbReference type="EMBL" id="GAA3622467.1"/>
    </source>
</evidence>
<gene>
    <name evidence="4" type="primary">mmpR5_1</name>
    <name evidence="4" type="ORF">GCM10022419_130170</name>
</gene>
<sequence>MTAQDGPDREQVLAWVERVATFVSEEWGLAPITGRVLGWLMACDPPEQTAGEIAEAIGASRASLTTNMHLLTSIRLIRRFRKAGERNVYYQIEDDAWSKVIRQKLAAFTAFDELAAEGLRLGWGDEAHTARIRSARTSIAALANVLDQAAGSHGPGDSMSDRH</sequence>
<keyword evidence="5" id="KW-1185">Reference proteome</keyword>
<keyword evidence="3" id="KW-0804">Transcription</keyword>
<comment type="caution">
    <text evidence="4">The sequence shown here is derived from an EMBL/GenBank/DDBJ whole genome shotgun (WGS) entry which is preliminary data.</text>
</comment>
<dbReference type="SUPFAM" id="SSF46785">
    <property type="entry name" value="Winged helix' DNA-binding domain"/>
    <property type="match status" value="1"/>
</dbReference>
<dbReference type="InterPro" id="IPR036388">
    <property type="entry name" value="WH-like_DNA-bd_sf"/>
</dbReference>
<keyword evidence="1" id="KW-0805">Transcription regulation</keyword>
<dbReference type="InterPro" id="IPR052362">
    <property type="entry name" value="HTH-GbsR_regulator"/>
</dbReference>
<dbReference type="Proteomes" id="UP001500630">
    <property type="component" value="Unassembled WGS sequence"/>
</dbReference>